<evidence type="ECO:0000256" key="1">
    <source>
        <dbReference type="SAM" id="Phobius"/>
    </source>
</evidence>
<feature type="transmembrane region" description="Helical" evidence="1">
    <location>
        <begin position="220"/>
        <end position="240"/>
    </location>
</feature>
<dbReference type="AlphaFoldDB" id="A0A3S1CTL6"/>
<proteinExistence type="predicted"/>
<evidence type="ECO:0000313" key="2">
    <source>
        <dbReference type="EMBL" id="RUT10184.1"/>
    </source>
</evidence>
<accession>A0A3S1CTL6</accession>
<comment type="caution">
    <text evidence="2">The sequence shown here is derived from an EMBL/GenBank/DDBJ whole genome shotgun (WGS) entry which is preliminary data.</text>
</comment>
<feature type="transmembrane region" description="Helical" evidence="1">
    <location>
        <begin position="155"/>
        <end position="175"/>
    </location>
</feature>
<feature type="transmembrane region" description="Helical" evidence="1">
    <location>
        <begin position="182"/>
        <end position="200"/>
    </location>
</feature>
<evidence type="ECO:0000313" key="3">
    <source>
        <dbReference type="Proteomes" id="UP000271624"/>
    </source>
</evidence>
<reference evidence="2" key="2">
    <citation type="journal article" date="2019" name="Genome Biol. Evol.">
        <title>Day and night: Metabolic profiles and evolutionary relationships of six axenic non-marine cyanobacteria.</title>
        <authorList>
            <person name="Will S.E."/>
            <person name="Henke P."/>
            <person name="Boedeker C."/>
            <person name="Huang S."/>
            <person name="Brinkmann H."/>
            <person name="Rohde M."/>
            <person name="Jarek M."/>
            <person name="Friedl T."/>
            <person name="Seufert S."/>
            <person name="Schumacher M."/>
            <person name="Overmann J."/>
            <person name="Neumann-Schaal M."/>
            <person name="Petersen J."/>
        </authorList>
    </citation>
    <scope>NUCLEOTIDE SEQUENCE [LARGE SCALE GENOMIC DNA]</scope>
    <source>
        <strain evidence="2">PCC 7102</strain>
    </source>
</reference>
<keyword evidence="1" id="KW-0472">Membrane</keyword>
<protein>
    <submittedName>
        <fullName evidence="2">Uncharacterized protein</fullName>
    </submittedName>
</protein>
<organism evidence="2 3">
    <name type="scientific">Dulcicalothrix desertica PCC 7102</name>
    <dbReference type="NCBI Taxonomy" id="232991"/>
    <lineage>
        <taxon>Bacteria</taxon>
        <taxon>Bacillati</taxon>
        <taxon>Cyanobacteriota</taxon>
        <taxon>Cyanophyceae</taxon>
        <taxon>Nostocales</taxon>
        <taxon>Calotrichaceae</taxon>
        <taxon>Dulcicalothrix</taxon>
    </lineage>
</organism>
<keyword evidence="1" id="KW-1133">Transmembrane helix</keyword>
<dbReference type="Proteomes" id="UP000271624">
    <property type="component" value="Unassembled WGS sequence"/>
</dbReference>
<gene>
    <name evidence="2" type="ORF">DSM106972_006790</name>
</gene>
<sequence>MQRKVKFIILFVASFILISIFSFALFLNTVAPFRANTPIEAVTIGFETSTPVRFYGNIFESCTKTNDITECLVNIQKRPLEITLNSPKLEPNELPKCLISYAGQNFNCFVGSGGYAGGVRFLNSIYTTSALGLTSQQLQTLKSDNWFAQFNQNTWSNILIFLSVIFGILAAIIIWQYPNRYVQVFASLVIGLNIFYQGIIQIYKIKPVTNILLNLNESHIMFIAALFALLGTGLILTLNWQRQNLIKFFSIIGGVNIAYVFGLLVYGFLVSGGFIIADY</sequence>
<keyword evidence="3" id="KW-1185">Reference proteome</keyword>
<feature type="transmembrane region" description="Helical" evidence="1">
    <location>
        <begin position="252"/>
        <end position="277"/>
    </location>
</feature>
<keyword evidence="1" id="KW-0812">Transmembrane</keyword>
<dbReference type="EMBL" id="RSCL01000001">
    <property type="protein sequence ID" value="RUT10184.1"/>
    <property type="molecule type" value="Genomic_DNA"/>
</dbReference>
<feature type="transmembrane region" description="Helical" evidence="1">
    <location>
        <begin position="7"/>
        <end position="27"/>
    </location>
</feature>
<reference evidence="2" key="1">
    <citation type="submission" date="2018-12" db="EMBL/GenBank/DDBJ databases">
        <authorList>
            <person name="Will S."/>
            <person name="Neumann-Schaal M."/>
            <person name="Henke P."/>
        </authorList>
    </citation>
    <scope>NUCLEOTIDE SEQUENCE</scope>
    <source>
        <strain evidence="2">PCC 7102</strain>
    </source>
</reference>
<name>A0A3S1CTL6_9CYAN</name>